<dbReference type="EMBL" id="JAJJMB010008074">
    <property type="protein sequence ID" value="KAI3925618.1"/>
    <property type="molecule type" value="Genomic_DNA"/>
</dbReference>
<feature type="compositionally biased region" description="Basic and acidic residues" evidence="1">
    <location>
        <begin position="32"/>
        <end position="42"/>
    </location>
</feature>
<feature type="region of interest" description="Disordered" evidence="1">
    <location>
        <begin position="1"/>
        <end position="50"/>
    </location>
</feature>
<dbReference type="AlphaFoldDB" id="A0AAD4XLL9"/>
<evidence type="ECO:0000256" key="1">
    <source>
        <dbReference type="SAM" id="MobiDB-lite"/>
    </source>
</evidence>
<sequence length="75" mass="8196">EMLNCMKRKIPTSSARVGIPSPDKGSNSHLGHQHDQSLDHADSVTNEPPSLHVQLLDDRRRVIASGCIVAGDYVH</sequence>
<feature type="compositionally biased region" description="Basic residues" evidence="1">
    <location>
        <begin position="1"/>
        <end position="10"/>
    </location>
</feature>
<evidence type="ECO:0000313" key="2">
    <source>
        <dbReference type="EMBL" id="KAI3925618.1"/>
    </source>
</evidence>
<name>A0AAD4XLL9_9MAGN</name>
<protein>
    <submittedName>
        <fullName evidence="2">Uncharacterized protein</fullName>
    </submittedName>
</protein>
<reference evidence="2" key="1">
    <citation type="submission" date="2022-04" db="EMBL/GenBank/DDBJ databases">
        <title>A functionally conserved STORR gene fusion in Papaver species that diverged 16.8 million years ago.</title>
        <authorList>
            <person name="Catania T."/>
        </authorList>
    </citation>
    <scope>NUCLEOTIDE SEQUENCE</scope>
    <source>
        <strain evidence="2">S-188037</strain>
    </source>
</reference>
<keyword evidence="3" id="KW-1185">Reference proteome</keyword>
<gene>
    <name evidence="2" type="ORF">MKW98_001472</name>
</gene>
<evidence type="ECO:0000313" key="3">
    <source>
        <dbReference type="Proteomes" id="UP001202328"/>
    </source>
</evidence>
<proteinExistence type="predicted"/>
<feature type="non-terminal residue" evidence="2">
    <location>
        <position position="1"/>
    </location>
</feature>
<dbReference type="Proteomes" id="UP001202328">
    <property type="component" value="Unassembled WGS sequence"/>
</dbReference>
<feature type="non-terminal residue" evidence="2">
    <location>
        <position position="75"/>
    </location>
</feature>
<organism evidence="2 3">
    <name type="scientific">Papaver atlanticum</name>
    <dbReference type="NCBI Taxonomy" id="357466"/>
    <lineage>
        <taxon>Eukaryota</taxon>
        <taxon>Viridiplantae</taxon>
        <taxon>Streptophyta</taxon>
        <taxon>Embryophyta</taxon>
        <taxon>Tracheophyta</taxon>
        <taxon>Spermatophyta</taxon>
        <taxon>Magnoliopsida</taxon>
        <taxon>Ranunculales</taxon>
        <taxon>Papaveraceae</taxon>
        <taxon>Papaveroideae</taxon>
        <taxon>Papaver</taxon>
    </lineage>
</organism>
<accession>A0AAD4XLL9</accession>
<comment type="caution">
    <text evidence="2">The sequence shown here is derived from an EMBL/GenBank/DDBJ whole genome shotgun (WGS) entry which is preliminary data.</text>
</comment>